<gene>
    <name evidence="2" type="ORF">LDHU3_24.1360</name>
</gene>
<evidence type="ECO:0000313" key="2">
    <source>
        <dbReference type="EMBL" id="CAC5430445.1"/>
    </source>
</evidence>
<organism evidence="2 3">
    <name type="scientific">Leishmania donovani</name>
    <dbReference type="NCBI Taxonomy" id="5661"/>
    <lineage>
        <taxon>Eukaryota</taxon>
        <taxon>Discoba</taxon>
        <taxon>Euglenozoa</taxon>
        <taxon>Kinetoplastea</taxon>
        <taxon>Metakinetoplastina</taxon>
        <taxon>Trypanosomatida</taxon>
        <taxon>Trypanosomatidae</taxon>
        <taxon>Leishmaniinae</taxon>
        <taxon>Leishmania</taxon>
    </lineage>
</organism>
<feature type="compositionally biased region" description="Basic and acidic residues" evidence="1">
    <location>
        <begin position="55"/>
        <end position="70"/>
    </location>
</feature>
<protein>
    <submittedName>
        <fullName evidence="2">Hypothetical_protein_conserved</fullName>
    </submittedName>
</protein>
<feature type="region of interest" description="Disordered" evidence="1">
    <location>
        <begin position="1"/>
        <end position="221"/>
    </location>
</feature>
<dbReference type="AlphaFoldDB" id="A0A6J8FBE9"/>
<dbReference type="PANTHER" id="PTHR31152">
    <property type="entry name" value="PLAC8 FAMILY PROTEIN"/>
    <property type="match status" value="1"/>
</dbReference>
<evidence type="ECO:0000256" key="1">
    <source>
        <dbReference type="SAM" id="MobiDB-lite"/>
    </source>
</evidence>
<dbReference type="Proteomes" id="UP000601710">
    <property type="component" value="Chromosome 24"/>
</dbReference>
<accession>A0A6J8FBE9</accession>
<dbReference type="PANTHER" id="PTHR31152:SF1">
    <property type="entry name" value="PLAC8 FAMILY PROTEIN"/>
    <property type="match status" value="1"/>
</dbReference>
<name>A0A6J8FBE9_LEIDO</name>
<evidence type="ECO:0000313" key="3">
    <source>
        <dbReference type="Proteomes" id="UP000601710"/>
    </source>
</evidence>
<reference evidence="2" key="1">
    <citation type="submission" date="2020-06" db="EMBL/GenBank/DDBJ databases">
        <authorList>
            <person name="Camacho E."/>
            <person name="Gonzalez-de la Fuente S."/>
            <person name="Rastrojo A."/>
            <person name="Peiro-Pastor R."/>
            <person name="Solana JC."/>
            <person name="Tabera L."/>
            <person name="Gamarro F."/>
            <person name="Carrasco-Ramiro F."/>
            <person name="Requena JM."/>
            <person name="Aguado B."/>
        </authorList>
    </citation>
    <scope>NUCLEOTIDE SEQUENCE</scope>
</reference>
<dbReference type="EMBL" id="LR812644">
    <property type="protein sequence ID" value="CAC5430445.1"/>
    <property type="molecule type" value="Genomic_DNA"/>
</dbReference>
<dbReference type="VEuPathDB" id="TriTrypDB:LDHU3_24.1360"/>
<dbReference type="VEuPathDB" id="TriTrypDB:LdCL_240016600"/>
<feature type="compositionally biased region" description="Pro residues" evidence="1">
    <location>
        <begin position="362"/>
        <end position="379"/>
    </location>
</feature>
<proteinExistence type="predicted"/>
<dbReference type="VEuPathDB" id="TriTrypDB:LdBPK_241150.1"/>
<sequence>MSSYNDSDVAERPMRLNRHIPSPILSPIPTSPAYYSYREGRDHSSNLRAGAGDAQQRRWRGERDPSRRPPVEPVAGHNSSPRHRTAEDFLSIPRAASSPRTPQAHAGSARSQACAEVDPVTEEQQGAEKCTSDEDLVASRPRPVAGDARERPSSGTKAYRSAAGEDVVSAEPAARTQRVASDSVRSAHDSRRVRGAHRHEDEDSEGCSALSADPENWRSRKSLPAGCVRCNYRLPEELIEYLQETSMYRSVPRPYCPECGARLAPAVRGTRGDGDDSVYDSPRLPPRPSPLRRRESRSKPVSVPQQNSHERRSSSSESSDTDIDVLDAGSSSSDDPKHESQPSREAPPQFSRPKPTAEKSVPPLPPCHPTTSVPPPRGVPPGDTDWTPREKPVMVLAKSPYLTLDSLPCSLDYVTRAAAPSNGRCRGPEGISTLSPDGIAAPWVVGGCIACCRQAGAGLAGICCCAMPCVLFRERQQLLLHKLRSRYICCAGAFPCCVPPASLRPELYYTIGPDYLYSPALYAAAGRYWDGVLDASTAVSQQRHWHGLYTASNDKGEGRVTSSNLAGGGRAPLATFRSVNGVASPASLVSPRTGLPLDGCYSNVPFYQSGRPSTCCATSSAPASVGTGCCGCISCACDSTRGCCLYCAHPTAYCLTCPLCCLCCEMTCCMPCALWANRLLIRQHYHLVPDTAVDGGAVCCYTCCVQCCTCLCTRAHAPTMASAAIDKRISGIATPAASTAEAAASPTSLSCWFQLSTTVAACLAAVCCLCPCAACGLAQQRDQIQRLGYPLVVDVPPEIDMM</sequence>
<feature type="region of interest" description="Disordered" evidence="1">
    <location>
        <begin position="265"/>
        <end position="389"/>
    </location>
</feature>